<dbReference type="CDD" id="cd01836">
    <property type="entry name" value="FeeA_FeeB_like"/>
    <property type="match status" value="1"/>
</dbReference>
<dbReference type="InterPro" id="IPR051532">
    <property type="entry name" value="Ester_Hydrolysis_Enzymes"/>
</dbReference>
<dbReference type="Proteomes" id="UP000248764">
    <property type="component" value="Unassembled WGS sequence"/>
</dbReference>
<dbReference type="InterPro" id="IPR036514">
    <property type="entry name" value="SGNH_hydro_sf"/>
</dbReference>
<keyword evidence="1" id="KW-0732">Signal</keyword>
<keyword evidence="4" id="KW-1185">Reference proteome</keyword>
<dbReference type="RefSeq" id="WP_111256512.1">
    <property type="nucleotide sequence ID" value="NZ_POTW01000055.1"/>
</dbReference>
<organism evidence="3 4">
    <name type="scientific">Jiangella anatolica</name>
    <dbReference type="NCBI Taxonomy" id="2670374"/>
    <lineage>
        <taxon>Bacteria</taxon>
        <taxon>Bacillati</taxon>
        <taxon>Actinomycetota</taxon>
        <taxon>Actinomycetes</taxon>
        <taxon>Jiangellales</taxon>
        <taxon>Jiangellaceae</taxon>
        <taxon>Jiangella</taxon>
    </lineage>
</organism>
<feature type="chain" id="PRO_5015946123" evidence="1">
    <location>
        <begin position="26"/>
        <end position="232"/>
    </location>
</feature>
<dbReference type="Gene3D" id="3.40.50.1110">
    <property type="entry name" value="SGNH hydrolase"/>
    <property type="match status" value="1"/>
</dbReference>
<evidence type="ECO:0000256" key="1">
    <source>
        <dbReference type="SAM" id="SignalP"/>
    </source>
</evidence>
<dbReference type="AlphaFoldDB" id="A0A2W2C762"/>
<dbReference type="SUPFAM" id="SSF52266">
    <property type="entry name" value="SGNH hydrolase"/>
    <property type="match status" value="1"/>
</dbReference>
<sequence>MNRLLLPVVALQAMWVRSTFTLAEAAAGPLAGTAGAGDTPLRVAVLGESTAAGAGVGSHDDGFAGALARSLTERTGRPVAWQVSAQNGATSRRIRHRLLPTLTGDYDVAVLLAGANDVLTRRPAADWRDDLAAIVDGLAERAGQVVVAGIPPFERFPALPRTLRRYLGERAAALDDVARQVCAGRPRVTWATVDAAMPSSPELFSADRFHPSATGYQLWAAAVAAVVPETSL</sequence>
<evidence type="ECO:0000313" key="3">
    <source>
        <dbReference type="EMBL" id="PZF81576.1"/>
    </source>
</evidence>
<dbReference type="GO" id="GO:0004622">
    <property type="term" value="F:phosphatidylcholine lysophospholipase activity"/>
    <property type="evidence" value="ECO:0007669"/>
    <property type="project" value="TreeGrafter"/>
</dbReference>
<protein>
    <submittedName>
        <fullName evidence="3">G-D-S-L family lipolytic protein</fullName>
    </submittedName>
</protein>
<comment type="caution">
    <text evidence="3">The sequence shown here is derived from an EMBL/GenBank/DDBJ whole genome shotgun (WGS) entry which is preliminary data.</text>
</comment>
<feature type="domain" description="SGNH hydrolase-type esterase" evidence="2">
    <location>
        <begin position="45"/>
        <end position="218"/>
    </location>
</feature>
<dbReference type="Pfam" id="PF13472">
    <property type="entry name" value="Lipase_GDSL_2"/>
    <property type="match status" value="1"/>
</dbReference>
<feature type="signal peptide" evidence="1">
    <location>
        <begin position="1"/>
        <end position="25"/>
    </location>
</feature>
<evidence type="ECO:0000313" key="4">
    <source>
        <dbReference type="Proteomes" id="UP000248764"/>
    </source>
</evidence>
<evidence type="ECO:0000259" key="2">
    <source>
        <dbReference type="Pfam" id="PF13472"/>
    </source>
</evidence>
<dbReference type="InterPro" id="IPR013830">
    <property type="entry name" value="SGNH_hydro"/>
</dbReference>
<reference evidence="3 4" key="1">
    <citation type="submission" date="2018-01" db="EMBL/GenBank/DDBJ databases">
        <title>Draft genome sequence of Jiangella sp. GTF31.</title>
        <authorList>
            <person name="Sahin N."/>
            <person name="Ay H."/>
            <person name="Saygin H."/>
        </authorList>
    </citation>
    <scope>NUCLEOTIDE SEQUENCE [LARGE SCALE GENOMIC DNA]</scope>
    <source>
        <strain evidence="3 4">GTF31</strain>
    </source>
</reference>
<gene>
    <name evidence="3" type="ORF">C1I92_20515</name>
</gene>
<proteinExistence type="predicted"/>
<name>A0A2W2C762_9ACTN</name>
<accession>A0A2W2C762</accession>
<dbReference type="PANTHER" id="PTHR30383">
    <property type="entry name" value="THIOESTERASE 1/PROTEASE 1/LYSOPHOSPHOLIPASE L1"/>
    <property type="match status" value="1"/>
</dbReference>
<dbReference type="PANTHER" id="PTHR30383:SF24">
    <property type="entry name" value="THIOESTERASE 1_PROTEASE 1_LYSOPHOSPHOLIPASE L1"/>
    <property type="match status" value="1"/>
</dbReference>
<dbReference type="EMBL" id="POTW01000055">
    <property type="protein sequence ID" value="PZF81576.1"/>
    <property type="molecule type" value="Genomic_DNA"/>
</dbReference>